<organism evidence="1 2">
    <name type="scientific">Caenorhabditis japonica</name>
    <dbReference type="NCBI Taxonomy" id="281687"/>
    <lineage>
        <taxon>Eukaryota</taxon>
        <taxon>Metazoa</taxon>
        <taxon>Ecdysozoa</taxon>
        <taxon>Nematoda</taxon>
        <taxon>Chromadorea</taxon>
        <taxon>Rhabditida</taxon>
        <taxon>Rhabditina</taxon>
        <taxon>Rhabditomorpha</taxon>
        <taxon>Rhabditoidea</taxon>
        <taxon>Rhabditidae</taxon>
        <taxon>Peloderinae</taxon>
        <taxon>Caenorhabditis</taxon>
    </lineage>
</organism>
<evidence type="ECO:0000313" key="2">
    <source>
        <dbReference type="Proteomes" id="UP000005237"/>
    </source>
</evidence>
<dbReference type="Proteomes" id="UP000005237">
    <property type="component" value="Unassembled WGS sequence"/>
</dbReference>
<proteinExistence type="predicted"/>
<protein>
    <submittedName>
        <fullName evidence="1">Uncharacterized protein</fullName>
    </submittedName>
</protein>
<keyword evidence="2" id="KW-1185">Reference proteome</keyword>
<dbReference type="EnsemblMetazoa" id="CJA21647.1">
    <property type="protein sequence ID" value="CJA21647.1"/>
    <property type="gene ID" value="WBGene00177219"/>
</dbReference>
<accession>A0A8R1I452</accession>
<name>A0A8R1I452_CAEJA</name>
<evidence type="ECO:0000313" key="1">
    <source>
        <dbReference type="EnsemblMetazoa" id="CJA21647.1"/>
    </source>
</evidence>
<dbReference type="GO" id="GO:0005615">
    <property type="term" value="C:extracellular space"/>
    <property type="evidence" value="ECO:0007669"/>
    <property type="project" value="TreeGrafter"/>
</dbReference>
<dbReference type="InterPro" id="IPR004245">
    <property type="entry name" value="DUF229"/>
</dbReference>
<reference evidence="2" key="1">
    <citation type="submission" date="2010-08" db="EMBL/GenBank/DDBJ databases">
        <authorList>
            <consortium name="Caenorhabditis japonica Sequencing Consortium"/>
            <person name="Wilson R.K."/>
        </authorList>
    </citation>
    <scope>NUCLEOTIDE SEQUENCE [LARGE SCALE GENOMIC DNA]</scope>
    <source>
        <strain evidence="2">DF5081</strain>
    </source>
</reference>
<dbReference type="PANTHER" id="PTHR10974">
    <property type="entry name" value="FI08016P-RELATED"/>
    <property type="match status" value="1"/>
</dbReference>
<dbReference type="PANTHER" id="PTHR10974:SF5">
    <property type="entry name" value="SULFATASE DOMAIN-CONTAINING PROTEIN"/>
    <property type="match status" value="1"/>
</dbReference>
<sequence>MINEFLANDGGAQNHSSVFLNVDLSSDYMNVCALPVYDVFHPTIKKFVKPYTSADDCDNNITMITELKNGEWRILQEGANCSARCIEGIGAKNFKKGNWSKPGRVKCEFLEAVCWKGEKEVYGYMHSQVIRK</sequence>
<dbReference type="AlphaFoldDB" id="A0A8R1I452"/>
<reference evidence="1" key="2">
    <citation type="submission" date="2022-06" db="UniProtKB">
        <authorList>
            <consortium name="EnsemblMetazoa"/>
        </authorList>
    </citation>
    <scope>IDENTIFICATION</scope>
    <source>
        <strain evidence="1">DF5081</strain>
    </source>
</reference>